<sequence length="76" mass="9145">MTEKELEKHNFLTWCRYATTEDLEKAKGENNEVWERLYSEYADEIQIIDKTRQLYESVSQHEIGIQKYDLSLKIAM</sequence>
<dbReference type="AlphaFoldDB" id="A0A941W2T5"/>
<name>A0A941W2T5_9BACT</name>
<proteinExistence type="predicted"/>
<evidence type="ECO:0000313" key="2">
    <source>
        <dbReference type="Proteomes" id="UP000722750"/>
    </source>
</evidence>
<comment type="caution">
    <text evidence="1">The sequence shown here is derived from an EMBL/GenBank/DDBJ whole genome shotgun (WGS) entry which is preliminary data.</text>
</comment>
<evidence type="ECO:0000313" key="1">
    <source>
        <dbReference type="EMBL" id="MBS1258173.1"/>
    </source>
</evidence>
<organism evidence="1 2">
    <name type="scientific">Candidatus Scalindua arabica</name>
    <dbReference type="NCBI Taxonomy" id="1127984"/>
    <lineage>
        <taxon>Bacteria</taxon>
        <taxon>Pseudomonadati</taxon>
        <taxon>Planctomycetota</taxon>
        <taxon>Candidatus Brocadiia</taxon>
        <taxon>Candidatus Brocadiales</taxon>
        <taxon>Candidatus Scalinduaceae</taxon>
        <taxon>Candidatus Scalindua</taxon>
    </lineage>
</organism>
<dbReference type="EMBL" id="JAANXD010000051">
    <property type="protein sequence ID" value="MBS1258173.1"/>
    <property type="molecule type" value="Genomic_DNA"/>
</dbReference>
<reference evidence="1" key="1">
    <citation type="journal article" date="2021" name="ISME J.">
        <title>Fine-scale metabolic discontinuity in a stratified prokaryote microbiome of a Red Sea deep halocline.</title>
        <authorList>
            <person name="Michoud G."/>
            <person name="Ngugi D.K."/>
            <person name="Barozzi A."/>
            <person name="Merlino G."/>
            <person name="Calleja M.L."/>
            <person name="Delgado-Huertas A."/>
            <person name="Moran X.A.G."/>
            <person name="Daffonchio D."/>
        </authorList>
    </citation>
    <scope>NUCLEOTIDE SEQUENCE</scope>
    <source>
        <strain evidence="1">SuakinDeep_MAG55_1</strain>
    </source>
</reference>
<accession>A0A941W2T5</accession>
<dbReference type="Proteomes" id="UP000722750">
    <property type="component" value="Unassembled WGS sequence"/>
</dbReference>
<gene>
    <name evidence="1" type="ORF">MAG551_01226</name>
</gene>
<protein>
    <submittedName>
        <fullName evidence="1">Uncharacterized protein</fullName>
    </submittedName>
</protein>